<organism evidence="1">
    <name type="scientific">Arundo donax</name>
    <name type="common">Giant reed</name>
    <name type="synonym">Donax arundinaceus</name>
    <dbReference type="NCBI Taxonomy" id="35708"/>
    <lineage>
        <taxon>Eukaryota</taxon>
        <taxon>Viridiplantae</taxon>
        <taxon>Streptophyta</taxon>
        <taxon>Embryophyta</taxon>
        <taxon>Tracheophyta</taxon>
        <taxon>Spermatophyta</taxon>
        <taxon>Magnoliopsida</taxon>
        <taxon>Liliopsida</taxon>
        <taxon>Poales</taxon>
        <taxon>Poaceae</taxon>
        <taxon>PACMAD clade</taxon>
        <taxon>Arundinoideae</taxon>
        <taxon>Arundineae</taxon>
        <taxon>Arundo</taxon>
    </lineage>
</organism>
<dbReference type="AlphaFoldDB" id="A0A0A9AUU5"/>
<reference evidence="1" key="1">
    <citation type="submission" date="2014-09" db="EMBL/GenBank/DDBJ databases">
        <authorList>
            <person name="Magalhaes I.L.F."/>
            <person name="Oliveira U."/>
            <person name="Santos F.R."/>
            <person name="Vidigal T.H.D.A."/>
            <person name="Brescovit A.D."/>
            <person name="Santos A.J."/>
        </authorList>
    </citation>
    <scope>NUCLEOTIDE SEQUENCE</scope>
    <source>
        <tissue evidence="1">Shoot tissue taken approximately 20 cm above the soil surface</tissue>
    </source>
</reference>
<accession>A0A0A9AUU5</accession>
<name>A0A0A9AUU5_ARUDO</name>
<proteinExistence type="predicted"/>
<protein>
    <submittedName>
        <fullName evidence="1">Uncharacterized protein</fullName>
    </submittedName>
</protein>
<reference evidence="1" key="2">
    <citation type="journal article" date="2015" name="Data Brief">
        <title>Shoot transcriptome of the giant reed, Arundo donax.</title>
        <authorList>
            <person name="Barrero R.A."/>
            <person name="Guerrero F.D."/>
            <person name="Moolhuijzen P."/>
            <person name="Goolsby J.A."/>
            <person name="Tidwell J."/>
            <person name="Bellgard S.E."/>
            <person name="Bellgard M.I."/>
        </authorList>
    </citation>
    <scope>NUCLEOTIDE SEQUENCE</scope>
    <source>
        <tissue evidence="1">Shoot tissue taken approximately 20 cm above the soil surface</tissue>
    </source>
</reference>
<sequence>MFLHKKIFTNYAYPCFCNLISFIVKGKVQNNVLLFKNIFRTINVFTT</sequence>
<evidence type="ECO:0000313" key="1">
    <source>
        <dbReference type="EMBL" id="JAD54911.1"/>
    </source>
</evidence>
<dbReference type="EMBL" id="GBRH01242984">
    <property type="protein sequence ID" value="JAD54911.1"/>
    <property type="molecule type" value="Transcribed_RNA"/>
</dbReference>